<dbReference type="GO" id="GO:0005886">
    <property type="term" value="C:plasma membrane"/>
    <property type="evidence" value="ECO:0007669"/>
    <property type="project" value="UniProtKB-ARBA"/>
</dbReference>
<name>A0A6S6WEA9_9PLEO</name>
<evidence type="ECO:0000259" key="8">
    <source>
        <dbReference type="PROSITE" id="PS50850"/>
    </source>
</evidence>
<accession>A0A6S6WEA9</accession>
<dbReference type="EMBL" id="HG992987">
    <property type="protein sequence ID" value="CAE7215512.1"/>
    <property type="molecule type" value="Genomic_DNA"/>
</dbReference>
<evidence type="ECO:0000256" key="6">
    <source>
        <dbReference type="ARBA" id="ARBA00023180"/>
    </source>
</evidence>
<keyword evidence="3" id="KW-0812">Transmembrane</keyword>
<dbReference type="Gene3D" id="1.20.1720.10">
    <property type="entry name" value="Multidrug resistance protein D"/>
    <property type="match status" value="1"/>
</dbReference>
<dbReference type="SUPFAM" id="SSF103473">
    <property type="entry name" value="MFS general substrate transporter"/>
    <property type="match status" value="1"/>
</dbReference>
<evidence type="ECO:0000256" key="2">
    <source>
        <dbReference type="ARBA" id="ARBA00022448"/>
    </source>
</evidence>
<gene>
    <name evidence="9" type="ORF">PTTW11_10704</name>
</gene>
<dbReference type="PANTHER" id="PTHR23502:SF51">
    <property type="entry name" value="QUINIDINE RESISTANCE PROTEIN 1-RELATED"/>
    <property type="match status" value="1"/>
</dbReference>
<dbReference type="InterPro" id="IPR020846">
    <property type="entry name" value="MFS_dom"/>
</dbReference>
<evidence type="ECO:0000256" key="5">
    <source>
        <dbReference type="ARBA" id="ARBA00023136"/>
    </source>
</evidence>
<keyword evidence="4" id="KW-1133">Transmembrane helix</keyword>
<dbReference type="PANTHER" id="PTHR23502">
    <property type="entry name" value="MAJOR FACILITATOR SUPERFAMILY"/>
    <property type="match status" value="1"/>
</dbReference>
<sequence>MLKRQISIHTENPPDTIANASTEVEKAKAGTDDPVYSTFTPVQKRLLLYACSTAAVFSTISSFIYFPAITAIATSLGVSVEQVNWTITSYLIVSGIAPSIFGSMADDIGRRPVLLLTLCLYVGANVGLALTNHYVTLVVMRCLQSAGASSSIAIAYGIISDISIPAERGSYVGVLMGATNAAPSLGPVIGGVLSEELSWKWIFWLLVIVAGTLLVILTLVLPETSRKIVGNGSFQPRRMFNRSIYSLLHGRHLVLLDTQSSISRFSTFLGPLKSLSALWDQANFVVILAGGITYTIYGCLAASLSAAVIQTYHLNYLTAGLTYLPNGIGGVIASYATGKLLDHDYAVTARRLGIPPQTQAPRDFPFAKSRLRSIFPVILISSLATAGYGWIIDARAHIALLLVVQFFSGVHLCDMWDTAYGFESRTEFDCAGKL</sequence>
<organism evidence="9 10">
    <name type="scientific">Pyrenophora teres f. teres</name>
    <dbReference type="NCBI Taxonomy" id="97479"/>
    <lineage>
        <taxon>Eukaryota</taxon>
        <taxon>Fungi</taxon>
        <taxon>Dikarya</taxon>
        <taxon>Ascomycota</taxon>
        <taxon>Pezizomycotina</taxon>
        <taxon>Dothideomycetes</taxon>
        <taxon>Pleosporomycetidae</taxon>
        <taxon>Pleosporales</taxon>
        <taxon>Pleosporineae</taxon>
        <taxon>Pleosporaceae</taxon>
        <taxon>Pyrenophora</taxon>
    </lineage>
</organism>
<keyword evidence="2" id="KW-0813">Transport</keyword>
<keyword evidence="6" id="KW-0325">Glycoprotein</keyword>
<proteinExistence type="predicted"/>
<reference evidence="9" key="1">
    <citation type="submission" date="2021-02" db="EMBL/GenBank/DDBJ databases">
        <authorList>
            <person name="Syme A R."/>
            <person name="Syme A R."/>
            <person name="Moolhuijzen P."/>
        </authorList>
    </citation>
    <scope>NUCLEOTIDE SEQUENCE</scope>
    <source>
        <strain evidence="9">W1-1</strain>
    </source>
</reference>
<evidence type="ECO:0000313" key="10">
    <source>
        <dbReference type="Proteomes" id="UP000472372"/>
    </source>
</evidence>
<dbReference type="InterPro" id="IPR036259">
    <property type="entry name" value="MFS_trans_sf"/>
</dbReference>
<comment type="function">
    <text evidence="7">MFS-type transporter; part of the gene cluster that mediates the biosynthesis of squalestatin S1 (SQS1, also known as zaragozic acid A), a heavily oxidized fungal polyketide that offers potent cholesterol lowering activity by targeting squalene synthase (SS).</text>
</comment>
<evidence type="ECO:0000256" key="1">
    <source>
        <dbReference type="ARBA" id="ARBA00004141"/>
    </source>
</evidence>
<dbReference type="InterPro" id="IPR011701">
    <property type="entry name" value="MFS"/>
</dbReference>
<protein>
    <submittedName>
        <fullName evidence="9">Major Facilitator Superfamily protein</fullName>
    </submittedName>
</protein>
<evidence type="ECO:0000256" key="3">
    <source>
        <dbReference type="ARBA" id="ARBA00022692"/>
    </source>
</evidence>
<keyword evidence="5" id="KW-0472">Membrane</keyword>
<dbReference type="Pfam" id="PF07690">
    <property type="entry name" value="MFS_1"/>
    <property type="match status" value="1"/>
</dbReference>
<dbReference type="GO" id="GO:0015137">
    <property type="term" value="F:citrate transmembrane transporter activity"/>
    <property type="evidence" value="ECO:0007669"/>
    <property type="project" value="UniProtKB-ARBA"/>
</dbReference>
<evidence type="ECO:0000256" key="7">
    <source>
        <dbReference type="ARBA" id="ARBA00056296"/>
    </source>
</evidence>
<dbReference type="FunFam" id="1.20.1720.10:FF:000009">
    <property type="entry name" value="MFS multidrug transporter"/>
    <property type="match status" value="1"/>
</dbReference>
<dbReference type="FunFam" id="1.20.1250.20:FF:000172">
    <property type="entry name" value="MFS multidrug resistance transporter"/>
    <property type="match status" value="1"/>
</dbReference>
<evidence type="ECO:0000313" key="9">
    <source>
        <dbReference type="EMBL" id="CAE7215512.1"/>
    </source>
</evidence>
<dbReference type="GO" id="GO:0140115">
    <property type="term" value="P:export across plasma membrane"/>
    <property type="evidence" value="ECO:0007669"/>
    <property type="project" value="UniProtKB-ARBA"/>
</dbReference>
<dbReference type="AlphaFoldDB" id="A0A6S6WEA9"/>
<dbReference type="PROSITE" id="PS50850">
    <property type="entry name" value="MFS"/>
    <property type="match status" value="1"/>
</dbReference>
<dbReference type="Proteomes" id="UP000472372">
    <property type="component" value="Chromosome 11"/>
</dbReference>
<feature type="domain" description="Major facilitator superfamily (MFS) profile" evidence="8">
    <location>
        <begin position="47"/>
        <end position="434"/>
    </location>
</feature>
<comment type="subcellular location">
    <subcellularLocation>
        <location evidence="1">Membrane</location>
        <topology evidence="1">Multi-pass membrane protein</topology>
    </subcellularLocation>
</comment>
<evidence type="ECO:0000256" key="4">
    <source>
        <dbReference type="ARBA" id="ARBA00022989"/>
    </source>
</evidence>